<keyword evidence="2 5" id="KW-0812">Transmembrane</keyword>
<feature type="transmembrane region" description="Helical" evidence="5">
    <location>
        <begin position="184"/>
        <end position="206"/>
    </location>
</feature>
<feature type="transmembrane region" description="Helical" evidence="5">
    <location>
        <begin position="74"/>
        <end position="96"/>
    </location>
</feature>
<sequence length="289" mass="33998">MHIKWHCHSIALLKRTVKFFKTSTTREELTVYEKFKFINLWFVLILINDILFVVGSIFKILLEKKHAESSSGNYDICALMLGCGCLFAYIGAIRYIGFFKTFNILTKVLKNAFPDMMRFLLTTILLFWGFLFCGWAVLGPYHIKFRHISTASECLFSLLNGDEMFTTFSATVTENTAVWYFSRFYLYIFTGLFIYAVLNLFVAVILDSYEKFKKNDLEPTSLQTFINECEILDPTRYQRDVRKNLGEAWSFLCESFDCLRKWYTRKSINSRFEFHNSVFDNDNSEETIL</sequence>
<feature type="transmembrane region" description="Helical" evidence="5">
    <location>
        <begin position="116"/>
        <end position="138"/>
    </location>
</feature>
<evidence type="ECO:0000256" key="4">
    <source>
        <dbReference type="ARBA" id="ARBA00023136"/>
    </source>
</evidence>
<dbReference type="Gene3D" id="1.10.287.70">
    <property type="match status" value="1"/>
</dbReference>
<feature type="transmembrane region" description="Helical" evidence="5">
    <location>
        <begin position="38"/>
        <end position="62"/>
    </location>
</feature>
<dbReference type="Proteomes" id="UP000694844">
    <property type="component" value="Chromosome 5"/>
</dbReference>
<comment type="subcellular location">
    <subcellularLocation>
        <location evidence="1">Membrane</location>
        <topology evidence="1">Multi-pass membrane protein</topology>
    </subcellularLocation>
</comment>
<dbReference type="Pfam" id="PF08016">
    <property type="entry name" value="PKD_channel"/>
    <property type="match status" value="1"/>
</dbReference>
<evidence type="ECO:0000256" key="5">
    <source>
        <dbReference type="SAM" id="Phobius"/>
    </source>
</evidence>
<dbReference type="GO" id="GO:0005765">
    <property type="term" value="C:lysosomal membrane"/>
    <property type="evidence" value="ECO:0007669"/>
    <property type="project" value="TreeGrafter"/>
</dbReference>
<evidence type="ECO:0000256" key="3">
    <source>
        <dbReference type="ARBA" id="ARBA00022989"/>
    </source>
</evidence>
<dbReference type="InterPro" id="IPR039031">
    <property type="entry name" value="Mucolipin"/>
</dbReference>
<dbReference type="OrthoDB" id="263481at2759"/>
<evidence type="ECO:0000256" key="2">
    <source>
        <dbReference type="ARBA" id="ARBA00022692"/>
    </source>
</evidence>
<dbReference type="AlphaFoldDB" id="A0A8B8EGZ1"/>
<dbReference type="InterPro" id="IPR013122">
    <property type="entry name" value="PKD1_2_channel"/>
</dbReference>
<dbReference type="KEGG" id="cvn:111134182"/>
<evidence type="ECO:0000256" key="1">
    <source>
        <dbReference type="ARBA" id="ARBA00004141"/>
    </source>
</evidence>
<dbReference type="PANTHER" id="PTHR12127">
    <property type="entry name" value="MUCOLIPIN"/>
    <property type="match status" value="1"/>
</dbReference>
<feature type="domain" description="Polycystin cation channel PKD1/PKD2" evidence="6">
    <location>
        <begin position="78"/>
        <end position="211"/>
    </location>
</feature>
<keyword evidence="3 5" id="KW-1133">Transmembrane helix</keyword>
<evidence type="ECO:0000259" key="6">
    <source>
        <dbReference type="Pfam" id="PF08016"/>
    </source>
</evidence>
<gene>
    <name evidence="8" type="primary">LOC111134182</name>
</gene>
<name>A0A8B8EGZ1_CRAVI</name>
<evidence type="ECO:0000313" key="7">
    <source>
        <dbReference type="Proteomes" id="UP000694844"/>
    </source>
</evidence>
<dbReference type="RefSeq" id="XP_022338728.1">
    <property type="nucleotide sequence ID" value="XM_022483020.1"/>
</dbReference>
<evidence type="ECO:0000313" key="8">
    <source>
        <dbReference type="RefSeq" id="XP_022338728.1"/>
    </source>
</evidence>
<accession>A0A8B8EGZ1</accession>
<keyword evidence="7" id="KW-1185">Reference proteome</keyword>
<dbReference type="GO" id="GO:0005886">
    <property type="term" value="C:plasma membrane"/>
    <property type="evidence" value="ECO:0007669"/>
    <property type="project" value="TreeGrafter"/>
</dbReference>
<keyword evidence="4 5" id="KW-0472">Membrane</keyword>
<organism evidence="7 8">
    <name type="scientific">Crassostrea virginica</name>
    <name type="common">Eastern oyster</name>
    <dbReference type="NCBI Taxonomy" id="6565"/>
    <lineage>
        <taxon>Eukaryota</taxon>
        <taxon>Metazoa</taxon>
        <taxon>Spiralia</taxon>
        <taxon>Lophotrochozoa</taxon>
        <taxon>Mollusca</taxon>
        <taxon>Bivalvia</taxon>
        <taxon>Autobranchia</taxon>
        <taxon>Pteriomorphia</taxon>
        <taxon>Ostreida</taxon>
        <taxon>Ostreoidea</taxon>
        <taxon>Ostreidae</taxon>
        <taxon>Crassostrea</taxon>
    </lineage>
</organism>
<proteinExistence type="predicted"/>
<dbReference type="GO" id="GO:0072345">
    <property type="term" value="F:NAADP-sensitive calcium-release channel activity"/>
    <property type="evidence" value="ECO:0007669"/>
    <property type="project" value="TreeGrafter"/>
</dbReference>
<protein>
    <submittedName>
        <fullName evidence="8">Mucolipin-3-like</fullName>
    </submittedName>
</protein>
<reference evidence="8" key="1">
    <citation type="submission" date="2025-08" db="UniProtKB">
        <authorList>
            <consortium name="RefSeq"/>
        </authorList>
    </citation>
    <scope>IDENTIFICATION</scope>
    <source>
        <tissue evidence="8">Whole sample</tissue>
    </source>
</reference>
<dbReference type="GeneID" id="111134182"/>
<dbReference type="PANTHER" id="PTHR12127:SF7">
    <property type="entry name" value="SD02261P"/>
    <property type="match status" value="1"/>
</dbReference>